<feature type="domain" description="Protein kinase" evidence="11">
    <location>
        <begin position="190"/>
        <end position="524"/>
    </location>
</feature>
<sequence>MHLDARDSDSDGLSRSMVRCERETAPRGRSMKSPNRKRHKPSVSVLQTSSLLPCDSLTTYTAAEVPEEIDDTTLYLVAPSYVDLTAFASGVMSTLLSSSSELYKATIPAISAVDLAPWQSAVVDVPSMSRSQDIMNDIFSQCWPLDDPQNSDNSIPAIQSILFPTNGMEACDLPYISSLRPRHAPFFLSYDILGTIGKGTYGKVVLACLKDDFEGELYAVKVARKQSSHECETELAILQIISNLSGSDEVNGGVRFLQRLRENFRDEEALFIVLEYYPATLSDPEIASRFRIRNDGQTRLSASLSLPPMLLEDSMSPGDDAAKRLRFLIAEISLGLAFLHDRGLVHQDIKPANIMISFAGHVVIGDFGAATKLPLLPGSGYTASPSDGSGHMPIRRYGSIVLQAEDFVTFTPLYAAPELREQNSVGLVVYDERCDWWSLGMLLYELITGSVPFHYRRDIDAIRRGCRGGGDRSLSFEELEVLFGPVKVASCAWYACLEDLLRSLLTQDPNGRLAWPQIKDHPFLVPLQELWSDIANLKLQPCPNPPTFCITDDSGSVVLEENEEAKPCPSRPDKSCSAPQGSHFAREQPEESVMRPDISLDDPFRSSLQISLVPSWHPPTFQTDMDSDEGSILQPMPSSASLWWGVVSSQEPHDDSDVDAPVPISENSDTDDDCSIHPLQSPFSLTAVLRLPRRDSGSCDFQNRTPPKTSLDPPSVYTDQEVLERITISLLEAMDDRDRLVIQEDRRVPKKRIFRGEPFRRVWNRLVSW</sequence>
<dbReference type="Proteomes" id="UP000565441">
    <property type="component" value="Unassembled WGS sequence"/>
</dbReference>
<evidence type="ECO:0000256" key="8">
    <source>
        <dbReference type="ARBA" id="ARBA00048679"/>
    </source>
</evidence>
<comment type="caution">
    <text evidence="12">The sequence shown here is derived from an EMBL/GenBank/DDBJ whole genome shotgun (WGS) entry which is preliminary data.</text>
</comment>
<organism evidence="12 13">
    <name type="scientific">Tricholomella constricta</name>
    <dbReference type="NCBI Taxonomy" id="117010"/>
    <lineage>
        <taxon>Eukaryota</taxon>
        <taxon>Fungi</taxon>
        <taxon>Dikarya</taxon>
        <taxon>Basidiomycota</taxon>
        <taxon>Agaricomycotina</taxon>
        <taxon>Agaricomycetes</taxon>
        <taxon>Agaricomycetidae</taxon>
        <taxon>Agaricales</taxon>
        <taxon>Tricholomatineae</taxon>
        <taxon>Lyophyllaceae</taxon>
        <taxon>Tricholomella</taxon>
    </lineage>
</organism>
<evidence type="ECO:0000256" key="1">
    <source>
        <dbReference type="ARBA" id="ARBA00012513"/>
    </source>
</evidence>
<dbReference type="Gene3D" id="3.30.200.20">
    <property type="entry name" value="Phosphorylase Kinase, domain 1"/>
    <property type="match status" value="1"/>
</dbReference>
<dbReference type="AlphaFoldDB" id="A0A8H5HJ13"/>
<evidence type="ECO:0000256" key="4">
    <source>
        <dbReference type="ARBA" id="ARBA00022741"/>
    </source>
</evidence>
<keyword evidence="13" id="KW-1185">Reference proteome</keyword>
<feature type="binding site" evidence="9">
    <location>
        <position position="225"/>
    </location>
    <ligand>
        <name>ATP</name>
        <dbReference type="ChEBI" id="CHEBI:30616"/>
    </ligand>
</feature>
<comment type="catalytic activity">
    <reaction evidence="8">
        <text>L-seryl-[protein] + ATP = O-phospho-L-seryl-[protein] + ADP + H(+)</text>
        <dbReference type="Rhea" id="RHEA:17989"/>
        <dbReference type="Rhea" id="RHEA-COMP:9863"/>
        <dbReference type="Rhea" id="RHEA-COMP:11604"/>
        <dbReference type="ChEBI" id="CHEBI:15378"/>
        <dbReference type="ChEBI" id="CHEBI:29999"/>
        <dbReference type="ChEBI" id="CHEBI:30616"/>
        <dbReference type="ChEBI" id="CHEBI:83421"/>
        <dbReference type="ChEBI" id="CHEBI:456216"/>
        <dbReference type="EC" id="2.7.11.1"/>
    </reaction>
</comment>
<evidence type="ECO:0000256" key="9">
    <source>
        <dbReference type="PROSITE-ProRule" id="PRU10141"/>
    </source>
</evidence>
<dbReference type="SUPFAM" id="SSF56112">
    <property type="entry name" value="Protein kinase-like (PK-like)"/>
    <property type="match status" value="1"/>
</dbReference>
<accession>A0A8H5HJ13</accession>
<evidence type="ECO:0000256" key="6">
    <source>
        <dbReference type="ARBA" id="ARBA00022840"/>
    </source>
</evidence>
<dbReference type="EMBL" id="JAACJP010000005">
    <property type="protein sequence ID" value="KAF5384253.1"/>
    <property type="molecule type" value="Genomic_DNA"/>
</dbReference>
<dbReference type="OrthoDB" id="10252171at2759"/>
<proteinExistence type="predicted"/>
<evidence type="ECO:0000256" key="3">
    <source>
        <dbReference type="ARBA" id="ARBA00022679"/>
    </source>
</evidence>
<evidence type="ECO:0000313" key="13">
    <source>
        <dbReference type="Proteomes" id="UP000565441"/>
    </source>
</evidence>
<dbReference type="PANTHER" id="PTHR24356:SF1">
    <property type="entry name" value="SERINE_THREONINE-PROTEIN KINASE GREATWALL"/>
    <property type="match status" value="1"/>
</dbReference>
<dbReference type="InterPro" id="IPR011009">
    <property type="entry name" value="Kinase-like_dom_sf"/>
</dbReference>
<dbReference type="Gene3D" id="1.10.510.10">
    <property type="entry name" value="Transferase(Phosphotransferase) domain 1"/>
    <property type="match status" value="1"/>
</dbReference>
<dbReference type="PROSITE" id="PS00108">
    <property type="entry name" value="PROTEIN_KINASE_ST"/>
    <property type="match status" value="1"/>
</dbReference>
<dbReference type="Pfam" id="PF00069">
    <property type="entry name" value="Pkinase"/>
    <property type="match status" value="1"/>
</dbReference>
<dbReference type="GO" id="GO:0004674">
    <property type="term" value="F:protein serine/threonine kinase activity"/>
    <property type="evidence" value="ECO:0007669"/>
    <property type="project" value="UniProtKB-KW"/>
</dbReference>
<feature type="region of interest" description="Disordered" evidence="10">
    <location>
        <begin position="1"/>
        <end position="44"/>
    </location>
</feature>
<reference evidence="12 13" key="1">
    <citation type="journal article" date="2020" name="ISME J.">
        <title>Uncovering the hidden diversity of litter-decomposition mechanisms in mushroom-forming fungi.</title>
        <authorList>
            <person name="Floudas D."/>
            <person name="Bentzer J."/>
            <person name="Ahren D."/>
            <person name="Johansson T."/>
            <person name="Persson P."/>
            <person name="Tunlid A."/>
        </authorList>
    </citation>
    <scope>NUCLEOTIDE SEQUENCE [LARGE SCALE GENOMIC DNA]</scope>
    <source>
        <strain evidence="12 13">CBS 661.87</strain>
    </source>
</reference>
<dbReference type="PROSITE" id="PS50011">
    <property type="entry name" value="PROTEIN_KINASE_DOM"/>
    <property type="match status" value="1"/>
</dbReference>
<keyword evidence="2" id="KW-0723">Serine/threonine-protein kinase</keyword>
<dbReference type="SMART" id="SM00220">
    <property type="entry name" value="S_TKc"/>
    <property type="match status" value="1"/>
</dbReference>
<evidence type="ECO:0000256" key="10">
    <source>
        <dbReference type="SAM" id="MobiDB-lite"/>
    </source>
</evidence>
<name>A0A8H5HJ13_9AGAR</name>
<feature type="compositionally biased region" description="Basic and acidic residues" evidence="10">
    <location>
        <begin position="584"/>
        <end position="594"/>
    </location>
</feature>
<feature type="region of interest" description="Disordered" evidence="10">
    <location>
        <begin position="561"/>
        <end position="600"/>
    </location>
</feature>
<dbReference type="InterPro" id="IPR000719">
    <property type="entry name" value="Prot_kinase_dom"/>
</dbReference>
<evidence type="ECO:0000256" key="5">
    <source>
        <dbReference type="ARBA" id="ARBA00022777"/>
    </source>
</evidence>
<comment type="catalytic activity">
    <reaction evidence="7">
        <text>L-threonyl-[protein] + ATP = O-phospho-L-threonyl-[protein] + ADP + H(+)</text>
        <dbReference type="Rhea" id="RHEA:46608"/>
        <dbReference type="Rhea" id="RHEA-COMP:11060"/>
        <dbReference type="Rhea" id="RHEA-COMP:11605"/>
        <dbReference type="ChEBI" id="CHEBI:15378"/>
        <dbReference type="ChEBI" id="CHEBI:30013"/>
        <dbReference type="ChEBI" id="CHEBI:30616"/>
        <dbReference type="ChEBI" id="CHEBI:61977"/>
        <dbReference type="ChEBI" id="CHEBI:456216"/>
        <dbReference type="EC" id="2.7.11.1"/>
    </reaction>
</comment>
<dbReference type="InterPro" id="IPR050236">
    <property type="entry name" value="Ser_Thr_kinase_AGC"/>
</dbReference>
<dbReference type="InterPro" id="IPR017441">
    <property type="entry name" value="Protein_kinase_ATP_BS"/>
</dbReference>
<keyword evidence="5" id="KW-0418">Kinase</keyword>
<keyword evidence="6 9" id="KW-0067">ATP-binding</keyword>
<dbReference type="PANTHER" id="PTHR24356">
    <property type="entry name" value="SERINE/THREONINE-PROTEIN KINASE"/>
    <property type="match status" value="1"/>
</dbReference>
<evidence type="ECO:0000256" key="2">
    <source>
        <dbReference type="ARBA" id="ARBA00022527"/>
    </source>
</evidence>
<evidence type="ECO:0000259" key="11">
    <source>
        <dbReference type="PROSITE" id="PS50011"/>
    </source>
</evidence>
<dbReference type="EC" id="2.7.11.1" evidence="1"/>
<keyword evidence="3" id="KW-0808">Transferase</keyword>
<dbReference type="InterPro" id="IPR008271">
    <property type="entry name" value="Ser/Thr_kinase_AS"/>
</dbReference>
<protein>
    <recommendedName>
        <fullName evidence="1">non-specific serine/threonine protein kinase</fullName>
        <ecNumber evidence="1">2.7.11.1</ecNumber>
    </recommendedName>
</protein>
<keyword evidence="4 9" id="KW-0547">Nucleotide-binding</keyword>
<gene>
    <name evidence="12" type="ORF">D9615_003337</name>
</gene>
<dbReference type="GO" id="GO:0005524">
    <property type="term" value="F:ATP binding"/>
    <property type="evidence" value="ECO:0007669"/>
    <property type="project" value="UniProtKB-UniRule"/>
</dbReference>
<evidence type="ECO:0000256" key="7">
    <source>
        <dbReference type="ARBA" id="ARBA00047899"/>
    </source>
</evidence>
<dbReference type="PROSITE" id="PS00107">
    <property type="entry name" value="PROTEIN_KINASE_ATP"/>
    <property type="match status" value="1"/>
</dbReference>
<evidence type="ECO:0000313" key="12">
    <source>
        <dbReference type="EMBL" id="KAF5384253.1"/>
    </source>
</evidence>